<accession>A0A1M7SZK1</accession>
<dbReference type="AlphaFoldDB" id="A0A1M7SZK1"/>
<sequence>MKSFFRVGLAVARAALWRSTPAEGAVPISTVLLCAIVTAASNAAYQYLAVDGPARFSLYGVNSIIAETAVFTAVAMLFFLRARTSVLAQLLLLDALAFWFLVAVLHPPFALHDLMKGIMSIFFLIWWVGAVAAVLRSIAVSDRERPLARGIGFTVVSTLAILALPAFPTFSGSDFDLSSYNVWEWGYTKFFTQPRADSERAVDAAAIELSQPNLLEAEIKKLLPERKGTMDIYAIGVAGWSTQDVFIKELNGGLEALNRSLGIDGGTIRLINHRDAIDNSPVANVTNFAAAVHAVAGVMNKDEDVLVVFITSHGGPTGVGLYFPGVVSLVLGPQHVASVLDREGIRNRVVIVSACYSGVFTKALASENSIVLTAADENSTSFGCSNEREWTYFGDAFFNQSLAEGVSLEKAFEDAKLKISKWEARDEVPPSSPQGHFGASISAKLAARLKSGSGARASAGDR</sequence>
<dbReference type="InterPro" id="IPR001096">
    <property type="entry name" value="Peptidase_C13"/>
</dbReference>
<gene>
    <name evidence="2" type="ORF">SAMN05444170_0487</name>
</gene>
<evidence type="ECO:0000313" key="2">
    <source>
        <dbReference type="EMBL" id="SHN63844.1"/>
    </source>
</evidence>
<keyword evidence="1" id="KW-0812">Transmembrane</keyword>
<dbReference type="RefSeq" id="WP_083587403.1">
    <property type="nucleotide sequence ID" value="NZ_LT670849.1"/>
</dbReference>
<dbReference type="Proteomes" id="UP000184096">
    <property type="component" value="Chromosome I"/>
</dbReference>
<evidence type="ECO:0000313" key="3">
    <source>
        <dbReference type="Proteomes" id="UP000184096"/>
    </source>
</evidence>
<dbReference type="GO" id="GO:0006508">
    <property type="term" value="P:proteolysis"/>
    <property type="evidence" value="ECO:0007669"/>
    <property type="project" value="InterPro"/>
</dbReference>
<keyword evidence="3" id="KW-1185">Reference proteome</keyword>
<keyword evidence="1" id="KW-0472">Membrane</keyword>
<reference evidence="3" key="1">
    <citation type="submission" date="2016-11" db="EMBL/GenBank/DDBJ databases">
        <authorList>
            <person name="Varghese N."/>
            <person name="Submissions S."/>
        </authorList>
    </citation>
    <scope>NUCLEOTIDE SEQUENCE [LARGE SCALE GENOMIC DNA]</scope>
    <source>
        <strain evidence="3">GAS401</strain>
    </source>
</reference>
<keyword evidence="1" id="KW-1133">Transmembrane helix</keyword>
<feature type="transmembrane region" description="Helical" evidence="1">
    <location>
        <begin position="147"/>
        <end position="167"/>
    </location>
</feature>
<feature type="transmembrane region" description="Helical" evidence="1">
    <location>
        <begin position="86"/>
        <end position="105"/>
    </location>
</feature>
<dbReference type="OrthoDB" id="345222at2"/>
<evidence type="ECO:0000256" key="1">
    <source>
        <dbReference type="SAM" id="Phobius"/>
    </source>
</evidence>
<dbReference type="GO" id="GO:0008233">
    <property type="term" value="F:peptidase activity"/>
    <property type="evidence" value="ECO:0007669"/>
    <property type="project" value="InterPro"/>
</dbReference>
<organism evidence="2 3">
    <name type="scientific">Bradyrhizobium erythrophlei</name>
    <dbReference type="NCBI Taxonomy" id="1437360"/>
    <lineage>
        <taxon>Bacteria</taxon>
        <taxon>Pseudomonadati</taxon>
        <taxon>Pseudomonadota</taxon>
        <taxon>Alphaproteobacteria</taxon>
        <taxon>Hyphomicrobiales</taxon>
        <taxon>Nitrobacteraceae</taxon>
        <taxon>Bradyrhizobium</taxon>
    </lineage>
</organism>
<dbReference type="EMBL" id="LT670849">
    <property type="protein sequence ID" value="SHN63844.1"/>
    <property type="molecule type" value="Genomic_DNA"/>
</dbReference>
<protein>
    <submittedName>
        <fullName evidence="2">Peptidase C13 family protein</fullName>
    </submittedName>
</protein>
<name>A0A1M7SZK1_9BRAD</name>
<dbReference type="Gene3D" id="3.40.50.1460">
    <property type="match status" value="1"/>
</dbReference>
<proteinExistence type="predicted"/>
<feature type="transmembrane region" description="Helical" evidence="1">
    <location>
        <begin position="117"/>
        <end position="135"/>
    </location>
</feature>
<dbReference type="Pfam" id="PF01650">
    <property type="entry name" value="Peptidase_C13"/>
    <property type="match status" value="1"/>
</dbReference>
<feature type="transmembrane region" description="Helical" evidence="1">
    <location>
        <begin position="56"/>
        <end position="79"/>
    </location>
</feature>